<feature type="transmembrane region" description="Helical" evidence="7">
    <location>
        <begin position="180"/>
        <end position="201"/>
    </location>
</feature>
<feature type="transmembrane region" description="Helical" evidence="7">
    <location>
        <begin position="359"/>
        <end position="380"/>
    </location>
</feature>
<comment type="subcellular location">
    <subcellularLocation>
        <location evidence="1">Membrane</location>
        <topology evidence="1">Multi-pass membrane protein</topology>
    </subcellularLocation>
</comment>
<feature type="region of interest" description="Disordered" evidence="6">
    <location>
        <begin position="1"/>
        <end position="33"/>
    </location>
</feature>
<feature type="transmembrane region" description="Helical" evidence="7">
    <location>
        <begin position="298"/>
        <end position="322"/>
    </location>
</feature>
<evidence type="ECO:0000256" key="5">
    <source>
        <dbReference type="ARBA" id="ARBA00023136"/>
    </source>
</evidence>
<keyword evidence="4 7" id="KW-1133">Transmembrane helix</keyword>
<name>A0A9D5DAT5_9LILI</name>
<dbReference type="PANTHER" id="PTHR22950">
    <property type="entry name" value="AMINO ACID TRANSPORTER"/>
    <property type="match status" value="1"/>
</dbReference>
<keyword evidence="2 7" id="KW-0812">Transmembrane</keyword>
<evidence type="ECO:0000313" key="10">
    <source>
        <dbReference type="Proteomes" id="UP001085076"/>
    </source>
</evidence>
<dbReference type="EMBL" id="JAGGNH010000001">
    <property type="protein sequence ID" value="KAJ0987280.1"/>
    <property type="molecule type" value="Genomic_DNA"/>
</dbReference>
<feature type="transmembrane region" description="Helical" evidence="7">
    <location>
        <begin position="392"/>
        <end position="413"/>
    </location>
</feature>
<dbReference type="PANTHER" id="PTHR22950:SF698">
    <property type="entry name" value="AMINO ACID TRANSPORTER TRANSMEMBRANE DOMAIN-CONTAINING PROTEIN"/>
    <property type="match status" value="1"/>
</dbReference>
<feature type="transmembrane region" description="Helical" evidence="7">
    <location>
        <begin position="221"/>
        <end position="242"/>
    </location>
</feature>
<evidence type="ECO:0000256" key="2">
    <source>
        <dbReference type="ARBA" id="ARBA00022692"/>
    </source>
</evidence>
<keyword evidence="3" id="KW-0813">Transport</keyword>
<sequence length="423" mass="46218">MATKHEDDHHPTTEEPLLPMHAHDHKSETRLQTPKGASIARSCLNMTNAMSGVGVLSMPYAVSQGGWLSIAVFFMVAGICYYTGILIQRCMESSRSIRTYPDIGEHAFGHKGKVAIAVFLYLELYLVAVSFLILEGDNLDKLAPNLSFRVLGFIIQGKQMFVMLTGLIILPTTWLRNLRVLAYVSVGGVMASMVLLCSLLWTGMADSGFHQSGTMFNLSGIPTTLGLFFVCFTGHAVFPTIHTSMRDGTQFSKVLLISFALCTLIYGPMAVFGYLMYGENLESQVTLNFPVGKIYTNIAIYTTLVNPLTKYALAAAPIATAIEEWLGCNARRSTCVFIRTLLLISTVVIALTIPFFGYLMAFIGSFLSVTVSVVMPCLCYMKIFQACGGDRLQMGVIIGIMLFGILVALVGTYSSLSDIINSL</sequence>
<proteinExistence type="predicted"/>
<keyword evidence="10" id="KW-1185">Reference proteome</keyword>
<gene>
    <name evidence="9" type="ORF">J5N97_005636</name>
</gene>
<dbReference type="AlphaFoldDB" id="A0A9D5DAT5"/>
<feature type="transmembrane region" description="Helical" evidence="7">
    <location>
        <begin position="114"/>
        <end position="134"/>
    </location>
</feature>
<dbReference type="GO" id="GO:0005774">
    <property type="term" value="C:vacuolar membrane"/>
    <property type="evidence" value="ECO:0007669"/>
    <property type="project" value="TreeGrafter"/>
</dbReference>
<feature type="compositionally biased region" description="Basic and acidic residues" evidence="6">
    <location>
        <begin position="1"/>
        <end position="13"/>
    </location>
</feature>
<evidence type="ECO:0000256" key="4">
    <source>
        <dbReference type="ARBA" id="ARBA00022989"/>
    </source>
</evidence>
<evidence type="ECO:0000256" key="3">
    <source>
        <dbReference type="ARBA" id="ARBA00022970"/>
    </source>
</evidence>
<feature type="transmembrane region" description="Helical" evidence="7">
    <location>
        <begin position="66"/>
        <end position="87"/>
    </location>
</feature>
<accession>A0A9D5DAT5</accession>
<protein>
    <recommendedName>
        <fullName evidence="8">Amino acid transporter transmembrane domain-containing protein</fullName>
    </recommendedName>
</protein>
<evidence type="ECO:0000313" key="9">
    <source>
        <dbReference type="EMBL" id="KAJ0987280.1"/>
    </source>
</evidence>
<reference evidence="9" key="2">
    <citation type="journal article" date="2022" name="Hortic Res">
        <title>The genome of Dioscorea zingiberensis sheds light on the biosynthesis, origin and evolution of the medicinally important diosgenin saponins.</title>
        <authorList>
            <person name="Li Y."/>
            <person name="Tan C."/>
            <person name="Li Z."/>
            <person name="Guo J."/>
            <person name="Li S."/>
            <person name="Chen X."/>
            <person name="Wang C."/>
            <person name="Dai X."/>
            <person name="Yang H."/>
            <person name="Song W."/>
            <person name="Hou L."/>
            <person name="Xu J."/>
            <person name="Tong Z."/>
            <person name="Xu A."/>
            <person name="Yuan X."/>
            <person name="Wang W."/>
            <person name="Yang Q."/>
            <person name="Chen L."/>
            <person name="Sun Z."/>
            <person name="Wang K."/>
            <person name="Pan B."/>
            <person name="Chen J."/>
            <person name="Bao Y."/>
            <person name="Liu F."/>
            <person name="Qi X."/>
            <person name="Gang D.R."/>
            <person name="Wen J."/>
            <person name="Li J."/>
        </authorList>
    </citation>
    <scope>NUCLEOTIDE SEQUENCE</scope>
    <source>
        <strain evidence="9">Dzin_1.0</strain>
    </source>
</reference>
<keyword evidence="5 7" id="KW-0472">Membrane</keyword>
<dbReference type="InterPro" id="IPR013057">
    <property type="entry name" value="AA_transpt_TM"/>
</dbReference>
<evidence type="ECO:0000259" key="8">
    <source>
        <dbReference type="Pfam" id="PF01490"/>
    </source>
</evidence>
<feature type="transmembrane region" description="Helical" evidence="7">
    <location>
        <begin position="254"/>
        <end position="278"/>
    </location>
</feature>
<comment type="caution">
    <text evidence="9">The sequence shown here is derived from an EMBL/GenBank/DDBJ whole genome shotgun (WGS) entry which is preliminary data.</text>
</comment>
<dbReference type="Proteomes" id="UP001085076">
    <property type="component" value="Miscellaneous, Linkage group lg01"/>
</dbReference>
<feature type="domain" description="Amino acid transporter transmembrane" evidence="8">
    <location>
        <begin position="36"/>
        <end position="414"/>
    </location>
</feature>
<feature type="transmembrane region" description="Helical" evidence="7">
    <location>
        <begin position="146"/>
        <end position="168"/>
    </location>
</feature>
<feature type="transmembrane region" description="Helical" evidence="7">
    <location>
        <begin position="334"/>
        <end position="353"/>
    </location>
</feature>
<dbReference type="GO" id="GO:0015179">
    <property type="term" value="F:L-amino acid transmembrane transporter activity"/>
    <property type="evidence" value="ECO:0007669"/>
    <property type="project" value="TreeGrafter"/>
</dbReference>
<dbReference type="OrthoDB" id="655540at2759"/>
<evidence type="ECO:0000256" key="7">
    <source>
        <dbReference type="SAM" id="Phobius"/>
    </source>
</evidence>
<organism evidence="9 10">
    <name type="scientific">Dioscorea zingiberensis</name>
    <dbReference type="NCBI Taxonomy" id="325984"/>
    <lineage>
        <taxon>Eukaryota</taxon>
        <taxon>Viridiplantae</taxon>
        <taxon>Streptophyta</taxon>
        <taxon>Embryophyta</taxon>
        <taxon>Tracheophyta</taxon>
        <taxon>Spermatophyta</taxon>
        <taxon>Magnoliopsida</taxon>
        <taxon>Liliopsida</taxon>
        <taxon>Dioscoreales</taxon>
        <taxon>Dioscoreaceae</taxon>
        <taxon>Dioscorea</taxon>
    </lineage>
</organism>
<keyword evidence="3" id="KW-0029">Amino-acid transport</keyword>
<dbReference type="Pfam" id="PF01490">
    <property type="entry name" value="Aa_trans"/>
    <property type="match status" value="1"/>
</dbReference>
<evidence type="ECO:0000256" key="6">
    <source>
        <dbReference type="SAM" id="MobiDB-lite"/>
    </source>
</evidence>
<reference evidence="9" key="1">
    <citation type="submission" date="2021-03" db="EMBL/GenBank/DDBJ databases">
        <authorList>
            <person name="Li Z."/>
            <person name="Yang C."/>
        </authorList>
    </citation>
    <scope>NUCLEOTIDE SEQUENCE</scope>
    <source>
        <strain evidence="9">Dzin_1.0</strain>
        <tissue evidence="9">Leaf</tissue>
    </source>
</reference>
<evidence type="ECO:0000256" key="1">
    <source>
        <dbReference type="ARBA" id="ARBA00004141"/>
    </source>
</evidence>